<evidence type="ECO:0000256" key="1">
    <source>
        <dbReference type="SAM" id="MobiDB-lite"/>
    </source>
</evidence>
<gene>
    <name evidence="3" type="ORF">CA85_34840</name>
</gene>
<feature type="transmembrane region" description="Helical" evidence="2">
    <location>
        <begin position="340"/>
        <end position="363"/>
    </location>
</feature>
<dbReference type="AlphaFoldDB" id="A0A5C5XPN7"/>
<feature type="transmembrane region" description="Helical" evidence="2">
    <location>
        <begin position="809"/>
        <end position="832"/>
    </location>
</feature>
<evidence type="ECO:0000256" key="2">
    <source>
        <dbReference type="SAM" id="Phobius"/>
    </source>
</evidence>
<feature type="compositionally biased region" description="Polar residues" evidence="1">
    <location>
        <begin position="507"/>
        <end position="521"/>
    </location>
</feature>
<dbReference type="EMBL" id="SJPK01000008">
    <property type="protein sequence ID" value="TWT65137.1"/>
    <property type="molecule type" value="Genomic_DNA"/>
</dbReference>
<organism evidence="3 4">
    <name type="scientific">Allorhodopirellula solitaria</name>
    <dbReference type="NCBI Taxonomy" id="2527987"/>
    <lineage>
        <taxon>Bacteria</taxon>
        <taxon>Pseudomonadati</taxon>
        <taxon>Planctomycetota</taxon>
        <taxon>Planctomycetia</taxon>
        <taxon>Pirellulales</taxon>
        <taxon>Pirellulaceae</taxon>
        <taxon>Allorhodopirellula</taxon>
    </lineage>
</organism>
<feature type="region of interest" description="Disordered" evidence="1">
    <location>
        <begin position="501"/>
        <end position="526"/>
    </location>
</feature>
<comment type="caution">
    <text evidence="3">The sequence shown here is derived from an EMBL/GenBank/DDBJ whole genome shotgun (WGS) entry which is preliminary data.</text>
</comment>
<accession>A0A5C5XPN7</accession>
<feature type="transmembrane region" description="Helical" evidence="2">
    <location>
        <begin position="311"/>
        <end position="334"/>
    </location>
</feature>
<dbReference type="OrthoDB" id="260214at2"/>
<dbReference type="GO" id="GO:0005886">
    <property type="term" value="C:plasma membrane"/>
    <property type="evidence" value="ECO:0007669"/>
    <property type="project" value="UniProtKB-SubCell"/>
</dbReference>
<feature type="compositionally biased region" description="Basic and acidic residues" evidence="1">
    <location>
        <begin position="119"/>
        <end position="128"/>
    </location>
</feature>
<feature type="transmembrane region" description="Helical" evidence="2">
    <location>
        <begin position="225"/>
        <end position="251"/>
    </location>
</feature>
<feature type="transmembrane region" description="Helical" evidence="2">
    <location>
        <begin position="271"/>
        <end position="299"/>
    </location>
</feature>
<keyword evidence="2" id="KW-1133">Transmembrane helix</keyword>
<protein>
    <submittedName>
        <fullName evidence="3">ABC-2 family transporter protein</fullName>
    </submittedName>
</protein>
<name>A0A5C5XPN7_9BACT</name>
<proteinExistence type="predicted"/>
<dbReference type="RefSeq" id="WP_146392377.1">
    <property type="nucleotide sequence ID" value="NZ_SJPK01000008.1"/>
</dbReference>
<sequence length="836" mass="90427">MSPYFAVITDSFRSALASRVLWAAFLAIWVLLATLAPIGLREDYTTTFRWFDVHNGTRMKIMLAEGLTAADAEERPAGRIAAAMPEELQRQLRRVKQGNEVRIRLNLLTDALNDLIESDSAKTERDGAHSTADAPTEPPAFAWYDADAWSSTVRLRELRQLDETADSELSDSLRQRRSRLRIEAALPGVFESRSVRSILLTYAGLEFPTDFQIDRAQFDTLFNQFVIPLLVNWLLGLVLVFLGVLVTASIIPDMLQAGSLHLLLSKPISRSGLLISKFIGGCAFVTLCVSQLVLGLYLIAGGRLGVWNGRILWCIPIAVVIFAVFFSVSVLAGLKWRSSIISIAAAGALAAVCMVVGIVGGVVNARVVEPDRIVGMTTAGDDLFAVTGGSGLTRFSPASNQWMPLIESEAGSRDRVLQPVALGTDHVMTARIRNGRFNPFGSGSLDLVILSRRHDWKPQPSVRLPDATERLLRLDEQSIAALSSADILVSDQSSILTAIGEEPLTSPGESQADQPTGSTSEARAARTDGSIRSWFQSLLTPQGEAASSFLSILPPDVVLSPPSRVVQVAGERSLILLTTDRLQRISAENGGGNSQWATTDQTALPRAEDRAPPVVAASQRWVVLAQGDLPVRIFDAVSLEPTGQWDTEAREPDVPGTPLELIAISDDCFLIRTSSGHCDVVEVTGSTVNHLAELPIDEIESVHWQPEALRSGAAAGTLTVAHDVDRITQFSIERPGGSSDELRIVKADSVAPSLSIWRWVDFYVVGALEWLTPQVVQLGDTSAAMVSGNDSLVIGDGESGTPEVVRYRIAAPLASCGIFIAAMLLISCVYFSRSDY</sequence>
<keyword evidence="2" id="KW-0472">Membrane</keyword>
<feature type="region of interest" description="Disordered" evidence="1">
    <location>
        <begin position="119"/>
        <end position="139"/>
    </location>
</feature>
<dbReference type="Pfam" id="PF12679">
    <property type="entry name" value="ABC2_membrane_2"/>
    <property type="match status" value="1"/>
</dbReference>
<dbReference type="Proteomes" id="UP000318053">
    <property type="component" value="Unassembled WGS sequence"/>
</dbReference>
<keyword evidence="2" id="KW-0812">Transmembrane</keyword>
<dbReference type="GO" id="GO:0140359">
    <property type="term" value="F:ABC-type transporter activity"/>
    <property type="evidence" value="ECO:0007669"/>
    <property type="project" value="InterPro"/>
</dbReference>
<evidence type="ECO:0000313" key="3">
    <source>
        <dbReference type="EMBL" id="TWT65137.1"/>
    </source>
</evidence>
<evidence type="ECO:0000313" key="4">
    <source>
        <dbReference type="Proteomes" id="UP000318053"/>
    </source>
</evidence>
<reference evidence="3 4" key="1">
    <citation type="submission" date="2019-02" db="EMBL/GenBank/DDBJ databases">
        <title>Deep-cultivation of Planctomycetes and their phenomic and genomic characterization uncovers novel biology.</title>
        <authorList>
            <person name="Wiegand S."/>
            <person name="Jogler M."/>
            <person name="Boedeker C."/>
            <person name="Pinto D."/>
            <person name="Vollmers J."/>
            <person name="Rivas-Marin E."/>
            <person name="Kohn T."/>
            <person name="Peeters S.H."/>
            <person name="Heuer A."/>
            <person name="Rast P."/>
            <person name="Oberbeckmann S."/>
            <person name="Bunk B."/>
            <person name="Jeske O."/>
            <person name="Meyerdierks A."/>
            <person name="Storesund J.E."/>
            <person name="Kallscheuer N."/>
            <person name="Luecker S."/>
            <person name="Lage O.M."/>
            <person name="Pohl T."/>
            <person name="Merkel B.J."/>
            <person name="Hornburger P."/>
            <person name="Mueller R.-W."/>
            <person name="Bruemmer F."/>
            <person name="Labrenz M."/>
            <person name="Spormann A.M."/>
            <person name="Op Den Camp H."/>
            <person name="Overmann J."/>
            <person name="Amann R."/>
            <person name="Jetten M.S.M."/>
            <person name="Mascher T."/>
            <person name="Medema M.H."/>
            <person name="Devos D.P."/>
            <person name="Kaster A.-K."/>
            <person name="Ovreas L."/>
            <person name="Rohde M."/>
            <person name="Galperin M.Y."/>
            <person name="Jogler C."/>
        </authorList>
    </citation>
    <scope>NUCLEOTIDE SEQUENCE [LARGE SCALE GENOMIC DNA]</scope>
    <source>
        <strain evidence="3 4">CA85</strain>
    </source>
</reference>
<keyword evidence="4" id="KW-1185">Reference proteome</keyword>
<feature type="transmembrane region" description="Helical" evidence="2">
    <location>
        <begin position="20"/>
        <end position="40"/>
    </location>
</feature>